<organism evidence="1">
    <name type="scientific">Acididesulfobacillus acetoxydans</name>
    <dbReference type="NCBI Taxonomy" id="1561005"/>
    <lineage>
        <taxon>Bacteria</taxon>
        <taxon>Bacillati</taxon>
        <taxon>Bacillota</taxon>
        <taxon>Clostridia</taxon>
        <taxon>Eubacteriales</taxon>
        <taxon>Peptococcaceae</taxon>
        <taxon>Acididesulfobacillus</taxon>
    </lineage>
</organism>
<evidence type="ECO:0000313" key="2">
    <source>
        <dbReference type="EMBL" id="CEJ06502.1"/>
    </source>
</evidence>
<evidence type="ECO:0000313" key="1">
    <source>
        <dbReference type="EMBL" id="CAA7603401.1"/>
    </source>
</evidence>
<reference evidence="2" key="1">
    <citation type="submission" date="2014-11" db="EMBL/GenBank/DDBJ databases">
        <authorList>
            <person name="Hornung B.V."/>
        </authorList>
    </citation>
    <scope>NUCLEOTIDE SEQUENCE</scope>
    <source>
        <strain evidence="2">INE</strain>
    </source>
</reference>
<dbReference type="Proteomes" id="UP001071230">
    <property type="component" value="Unassembled WGS sequence"/>
</dbReference>
<dbReference type="KEGG" id="aacx:DEACI_4224"/>
<proteinExistence type="predicted"/>
<dbReference type="EMBL" id="CDGJ01000029">
    <property type="protein sequence ID" value="CEJ06502.1"/>
    <property type="molecule type" value="Genomic_DNA"/>
</dbReference>
<dbReference type="AlphaFoldDB" id="A0A8S0X226"/>
<gene>
    <name evidence="2" type="ORF">DEACI_0950</name>
    <name evidence="1" type="ORF">DEACI_4224</name>
</gene>
<name>A0A8S0X226_9FIRM</name>
<sequence>MRIKNTLKLDEILISEHLLDQARLDPRLKIMGDPLPIIFDENGNLPKDSL</sequence>
<accession>A0A8S0X226</accession>
<keyword evidence="3" id="KW-1185">Reference proteome</keyword>
<evidence type="ECO:0000313" key="3">
    <source>
        <dbReference type="Proteomes" id="UP001071230"/>
    </source>
</evidence>
<dbReference type="Proteomes" id="UP000836597">
    <property type="component" value="Chromosome"/>
</dbReference>
<dbReference type="EMBL" id="LR746496">
    <property type="protein sequence ID" value="CAA7603401.1"/>
    <property type="molecule type" value="Genomic_DNA"/>
</dbReference>
<reference evidence="1" key="2">
    <citation type="submission" date="2020-01" db="EMBL/GenBank/DDBJ databases">
        <authorList>
            <person name="Hornung B."/>
        </authorList>
    </citation>
    <scope>NUCLEOTIDE SEQUENCE</scope>
    <source>
        <strain evidence="1">PacBioINE</strain>
    </source>
</reference>
<protein>
    <submittedName>
        <fullName evidence="1">Uncharacterized protein</fullName>
    </submittedName>
</protein>